<sequence length="232" mass="26132">MNSINYANQLTDEHKSIIRHGAINGDDWRAIHNEVCQVSPVTQKLVKKMMERYASDVAIKSSAKREGARVVHEFLEKALSGNDVDDMAAALENAVYRDILRRYADAGDALVSMTMEQVLKLEMTYRASRLTQKKRAADMKDSGQVAKLSARICMEMIDKLAALADEDIKAQLEKQKKPLLEWAAGEFGKENITEILNERNEIERLSRLMVKKRSRLNGANGREDQKLVGLVG</sequence>
<reference evidence="1" key="1">
    <citation type="submission" date="2018-06" db="EMBL/GenBank/DDBJ databases">
        <authorList>
            <person name="Zhirakovskaya E."/>
        </authorList>
    </citation>
    <scope>NUCLEOTIDE SEQUENCE</scope>
</reference>
<proteinExistence type="predicted"/>
<accession>A0A3B1CEL2</accession>
<dbReference type="EMBL" id="UOGE01000063">
    <property type="protein sequence ID" value="VAX21100.1"/>
    <property type="molecule type" value="Genomic_DNA"/>
</dbReference>
<gene>
    <name evidence="1" type="ORF">MNBD_NITROSPINAE02-501</name>
</gene>
<name>A0A3B1CEL2_9ZZZZ</name>
<organism evidence="1">
    <name type="scientific">hydrothermal vent metagenome</name>
    <dbReference type="NCBI Taxonomy" id="652676"/>
    <lineage>
        <taxon>unclassified sequences</taxon>
        <taxon>metagenomes</taxon>
        <taxon>ecological metagenomes</taxon>
    </lineage>
</organism>
<dbReference type="AlphaFoldDB" id="A0A3B1CEL2"/>
<evidence type="ECO:0000313" key="1">
    <source>
        <dbReference type="EMBL" id="VAX21100.1"/>
    </source>
</evidence>
<protein>
    <submittedName>
        <fullName evidence="1">Uncharacterized protein</fullName>
    </submittedName>
</protein>